<evidence type="ECO:0000256" key="10">
    <source>
        <dbReference type="SAM" id="MobiDB-lite"/>
    </source>
</evidence>
<dbReference type="SUPFAM" id="SSF57667">
    <property type="entry name" value="beta-beta-alpha zinc fingers"/>
    <property type="match status" value="1"/>
</dbReference>
<reference evidence="12" key="2">
    <citation type="submission" date="2025-09" db="UniProtKB">
        <authorList>
            <consortium name="Ensembl"/>
        </authorList>
    </citation>
    <scope>IDENTIFICATION</scope>
</reference>
<dbReference type="SMART" id="SM00614">
    <property type="entry name" value="ZnF_BED"/>
    <property type="match status" value="1"/>
</dbReference>
<dbReference type="GO" id="GO:0046983">
    <property type="term" value="F:protein dimerization activity"/>
    <property type="evidence" value="ECO:0007669"/>
    <property type="project" value="InterPro"/>
</dbReference>
<dbReference type="RefSeq" id="XP_051262401.1">
    <property type="nucleotide sequence ID" value="XM_051406441.1"/>
</dbReference>
<dbReference type="Pfam" id="PF05699">
    <property type="entry name" value="Dimer_Tnp_hAT"/>
    <property type="match status" value="1"/>
</dbReference>
<evidence type="ECO:0000256" key="1">
    <source>
        <dbReference type="ARBA" id="ARBA00004123"/>
    </source>
</evidence>
<dbReference type="OrthoDB" id="109171at2759"/>
<dbReference type="GO" id="GO:0003677">
    <property type="term" value="F:DNA binding"/>
    <property type="evidence" value="ECO:0007669"/>
    <property type="project" value="UniProtKB-KW"/>
</dbReference>
<dbReference type="GO" id="GO:0005634">
    <property type="term" value="C:nucleus"/>
    <property type="evidence" value="ECO:0007669"/>
    <property type="project" value="UniProtKB-SubCell"/>
</dbReference>
<evidence type="ECO:0000256" key="2">
    <source>
        <dbReference type="ARBA" id="ARBA00022723"/>
    </source>
</evidence>
<reference evidence="12" key="1">
    <citation type="submission" date="2025-08" db="UniProtKB">
        <authorList>
            <consortium name="Ensembl"/>
        </authorList>
    </citation>
    <scope>IDENTIFICATION</scope>
</reference>
<dbReference type="Proteomes" id="UP000694389">
    <property type="component" value="Unassembled WGS sequence"/>
</dbReference>
<feature type="compositionally biased region" description="Acidic residues" evidence="10">
    <location>
        <begin position="483"/>
        <end position="500"/>
    </location>
</feature>
<dbReference type="SUPFAM" id="SSF140996">
    <property type="entry name" value="Hermes dimerisation domain"/>
    <property type="match status" value="1"/>
</dbReference>
<dbReference type="PANTHER" id="PTHR46481">
    <property type="entry name" value="ZINC FINGER BED DOMAIN-CONTAINING PROTEIN 4"/>
    <property type="match status" value="1"/>
</dbReference>
<dbReference type="InterPro" id="IPR052035">
    <property type="entry name" value="ZnF_BED_domain_contain"/>
</dbReference>
<evidence type="ECO:0000259" key="11">
    <source>
        <dbReference type="PROSITE" id="PS50808"/>
    </source>
</evidence>
<dbReference type="InterPro" id="IPR012337">
    <property type="entry name" value="RNaseH-like_sf"/>
</dbReference>
<evidence type="ECO:0000256" key="4">
    <source>
        <dbReference type="ARBA" id="ARBA00022833"/>
    </source>
</evidence>
<keyword evidence="2" id="KW-0479">Metal-binding</keyword>
<accession>A0A8P4KLW9</accession>
<dbReference type="GeneID" id="127366965"/>
<feature type="region of interest" description="Disordered" evidence="10">
    <location>
        <begin position="549"/>
        <end position="568"/>
    </location>
</feature>
<feature type="domain" description="BED-type" evidence="11">
    <location>
        <begin position="10"/>
        <end position="70"/>
    </location>
</feature>
<dbReference type="Ensembl" id="ENSDLAT00005084650.1">
    <property type="protein sequence ID" value="ENSDLAP00005077907.1"/>
    <property type="gene ID" value="ENSDLAG00005027602.1"/>
</dbReference>
<dbReference type="PROSITE" id="PS50808">
    <property type="entry name" value="ZF_BED"/>
    <property type="match status" value="1"/>
</dbReference>
<organism evidence="12 13">
    <name type="scientific">Dicentrarchus labrax</name>
    <name type="common">European seabass</name>
    <name type="synonym">Morone labrax</name>
    <dbReference type="NCBI Taxonomy" id="13489"/>
    <lineage>
        <taxon>Eukaryota</taxon>
        <taxon>Metazoa</taxon>
        <taxon>Chordata</taxon>
        <taxon>Craniata</taxon>
        <taxon>Vertebrata</taxon>
        <taxon>Euteleostomi</taxon>
        <taxon>Actinopterygii</taxon>
        <taxon>Neopterygii</taxon>
        <taxon>Teleostei</taxon>
        <taxon>Neoteleostei</taxon>
        <taxon>Acanthomorphata</taxon>
        <taxon>Eupercaria</taxon>
        <taxon>Moronidae</taxon>
        <taxon>Dicentrarchus</taxon>
    </lineage>
</organism>
<evidence type="ECO:0000313" key="13">
    <source>
        <dbReference type="Proteomes" id="UP000694389"/>
    </source>
</evidence>
<comment type="subcellular location">
    <subcellularLocation>
        <location evidence="1">Nucleus</location>
    </subcellularLocation>
</comment>
<gene>
    <name evidence="12" type="primary">LOC127366965</name>
</gene>
<dbReference type="OMA" id="FKCFAHT"/>
<dbReference type="PANTHER" id="PTHR46481:SF4">
    <property type="entry name" value="ZINC FINGER BED DOMAIN-CONTAINING PROTEIN 4"/>
    <property type="match status" value="1"/>
</dbReference>
<keyword evidence="4" id="KW-0862">Zinc</keyword>
<sequence>MDFKIITPPQFKADVWKHFGFTVKKDSKNNKLDKENAICKLCLVVVKYCGNTTNLRVHLARHHAEILAEKQPPKVIQPNQTTLDNFIPSTSPRAQRITESIVHFICKDLRPYSVVDNVGFRWMLHCLEPRYKIPQRGYMVNTAVPRMYEEVKKVVKTSLSAAQRVALTCDGWTSRATQSYVTITSHYISDDWEMVTHVLQTRAMHESHTGSNIADLLKRAMEEWGIQDKDLAIVTDNAKNMTSAAELAGMLHFKCFAHTLNLASQRALKLPAVQRLLGRVRRITNFFRRSAIASHVLKEKQKLLNLEQHKLKTDVVTRWNSAHDMLQRFLEQQPAVTAALLSHEVRKNEKDISTVSEADITAAEEIVAAMKPMKIATVVMEEEKTPTLSAVAPVHAHLIQELQESPGDSNMIKEIKTAICQDLKKRYLDEQRETLHVCAALDPRFKTLLFLTEDERQTVYDRVTTEAARTQGPFQHGGAGEDVTGEPETDGEEEEDEDAGLEVLGEEDKGSSQGLEEEESFAVLSTSKKRSRDSCGLADLLGQTYTSGAAKKLKTPENQAQEEMGRFKETAPMPITKGANQLNWWREHEREYPLLSKLAKRYLCIPGTSVSSERVFSTAGDIITAQRSALTPEHLDQILFLNKNLKTKEVRYKF</sequence>
<dbReference type="InterPro" id="IPR008906">
    <property type="entry name" value="HATC_C_dom"/>
</dbReference>
<evidence type="ECO:0000256" key="6">
    <source>
        <dbReference type="ARBA" id="ARBA00023125"/>
    </source>
</evidence>
<dbReference type="Pfam" id="PF02892">
    <property type="entry name" value="zf-BED"/>
    <property type="match status" value="1"/>
</dbReference>
<evidence type="ECO:0000256" key="7">
    <source>
        <dbReference type="ARBA" id="ARBA00023163"/>
    </source>
</evidence>
<keyword evidence="7" id="KW-0804">Transcription</keyword>
<keyword evidence="8" id="KW-0539">Nucleus</keyword>
<keyword evidence="3 9" id="KW-0863">Zinc-finger</keyword>
<evidence type="ECO:0000256" key="5">
    <source>
        <dbReference type="ARBA" id="ARBA00023015"/>
    </source>
</evidence>
<dbReference type="InterPro" id="IPR036236">
    <property type="entry name" value="Znf_C2H2_sf"/>
</dbReference>
<protein>
    <recommendedName>
        <fullName evidence="11">BED-type domain-containing protein</fullName>
    </recommendedName>
</protein>
<evidence type="ECO:0000256" key="9">
    <source>
        <dbReference type="PROSITE-ProRule" id="PRU00027"/>
    </source>
</evidence>
<dbReference type="AlphaFoldDB" id="A0A8P4KLW9"/>
<dbReference type="GeneTree" id="ENSGT00940000158431"/>
<proteinExistence type="predicted"/>
<keyword evidence="5" id="KW-0805">Transcription regulation</keyword>
<evidence type="ECO:0000256" key="8">
    <source>
        <dbReference type="ARBA" id="ARBA00023242"/>
    </source>
</evidence>
<evidence type="ECO:0000313" key="12">
    <source>
        <dbReference type="Ensembl" id="ENSDLAP00005077907.1"/>
    </source>
</evidence>
<keyword evidence="6" id="KW-0238">DNA-binding</keyword>
<evidence type="ECO:0000256" key="3">
    <source>
        <dbReference type="ARBA" id="ARBA00022771"/>
    </source>
</evidence>
<name>A0A8P4KLW9_DICLA</name>
<dbReference type="SUPFAM" id="SSF53098">
    <property type="entry name" value="Ribonuclease H-like"/>
    <property type="match status" value="1"/>
</dbReference>
<keyword evidence="13" id="KW-1185">Reference proteome</keyword>
<dbReference type="GO" id="GO:0008270">
    <property type="term" value="F:zinc ion binding"/>
    <property type="evidence" value="ECO:0007669"/>
    <property type="project" value="UniProtKB-KW"/>
</dbReference>
<dbReference type="InterPro" id="IPR003656">
    <property type="entry name" value="Znf_BED"/>
</dbReference>
<feature type="region of interest" description="Disordered" evidence="10">
    <location>
        <begin position="466"/>
        <end position="526"/>
    </location>
</feature>